<evidence type="ECO:0000256" key="1">
    <source>
        <dbReference type="SAM" id="Phobius"/>
    </source>
</evidence>
<name>A0ABX1AZH9_9ACTN</name>
<comment type="caution">
    <text evidence="2">The sequence shown here is derived from an EMBL/GenBank/DDBJ whole genome shotgun (WGS) entry which is preliminary data.</text>
</comment>
<dbReference type="EMBL" id="JAATEP010000008">
    <property type="protein sequence ID" value="NJP90401.1"/>
    <property type="molecule type" value="Genomic_DNA"/>
</dbReference>
<keyword evidence="1" id="KW-0472">Membrane</keyword>
<accession>A0ABX1AZH9</accession>
<sequence>MVLLQEIKAPDLLTDINEKMKAGDGHPVEYKDRAIIGDLKLSRMRLSRALCFANCTFSGAIDLTATQADGDLIFVDCEMHGLNAPNLRTEGHLILQRVHNVGAISLMRGRLNGNLRCTGSTFEATDGPALDGRNLQVEGGVQLDEGFAADGEITIVAAQIKGTINARGAQLRNPSGRTIDASHLALDGEFLCGAAFRSEGELRLRLARIGALHARLGHFVNPGRYALMAEGVQVATGLYLRGGFEAHGMVLLSEANVRGEINCTGGTFADPPPDQAVIEAEHLTADAVLMQYQFRAKGKVRLDGSTITDRLSCNGGRFSNKGDIALSANGVNCGEIRLGDGCVIKGGVTLHVARIARELSCSGGRICNPGKIALTANGLICHGTVYLNDGFKAEGTVQLLRARIATELNCTRGTFKGDRTHPALSVNGLICGGAVFLNDGFKAEGMVELINTTIESELNCTNGRFHNVGDDALVAEGLVCRGSVYLNEKFVAKGKVLLHQASVARQLDCTHAKIDEFYARCMKVGTNFIWRPQETPKAVDVSHSHVGNLQDLPASWPGEHATTLAGFAFDEVDDEGISPDTRITISQRLGWLRSAAFAPDVYQRLVRIYQGDGHSDKARRIAIELQRQRRRQPDLKLRRDGSNGRVWNLGGPLLRLWNWFLDKSVSYGYAFHRLLLLAVLCWVVSWFLFTLAQGQGLMIAAAAGQGGPRPQVYECTASYPCFVPSIYSMELLLPVVNLRQVTYWLPDFAVSPLGKVLWYWVWAVIIFGWMMAIALAGGIGHLFSRRD</sequence>
<evidence type="ECO:0000313" key="3">
    <source>
        <dbReference type="Proteomes" id="UP000696294"/>
    </source>
</evidence>
<keyword evidence="1" id="KW-0812">Transmembrane</keyword>
<reference evidence="2 3" key="1">
    <citation type="submission" date="2020-03" db="EMBL/GenBank/DDBJ databases">
        <title>WGS of actinomycetes isolated from Thailand.</title>
        <authorList>
            <person name="Thawai C."/>
        </authorList>
    </citation>
    <scope>NUCLEOTIDE SEQUENCE [LARGE SCALE GENOMIC DNA]</scope>
    <source>
        <strain evidence="2 3">FMUSA5-5</strain>
    </source>
</reference>
<organism evidence="2 3">
    <name type="scientific">Nonomuraea composti</name>
    <dbReference type="NCBI Taxonomy" id="2720023"/>
    <lineage>
        <taxon>Bacteria</taxon>
        <taxon>Bacillati</taxon>
        <taxon>Actinomycetota</taxon>
        <taxon>Actinomycetes</taxon>
        <taxon>Streptosporangiales</taxon>
        <taxon>Streptosporangiaceae</taxon>
        <taxon>Nonomuraea</taxon>
    </lineage>
</organism>
<dbReference type="Proteomes" id="UP000696294">
    <property type="component" value="Unassembled WGS sequence"/>
</dbReference>
<evidence type="ECO:0008006" key="4">
    <source>
        <dbReference type="Google" id="ProtNLM"/>
    </source>
</evidence>
<protein>
    <recommendedName>
        <fullName evidence="4">Membrane-associated oxidoreductase</fullName>
    </recommendedName>
</protein>
<keyword evidence="3" id="KW-1185">Reference proteome</keyword>
<dbReference type="RefSeq" id="WP_168009955.1">
    <property type="nucleotide sequence ID" value="NZ_JAATEP010000008.1"/>
</dbReference>
<gene>
    <name evidence="2" type="ORF">HCN51_13215</name>
</gene>
<feature type="transmembrane region" description="Helical" evidence="1">
    <location>
        <begin position="757"/>
        <end position="783"/>
    </location>
</feature>
<proteinExistence type="predicted"/>
<feature type="transmembrane region" description="Helical" evidence="1">
    <location>
        <begin position="670"/>
        <end position="689"/>
    </location>
</feature>
<evidence type="ECO:0000313" key="2">
    <source>
        <dbReference type="EMBL" id="NJP90401.1"/>
    </source>
</evidence>
<keyword evidence="1" id="KW-1133">Transmembrane helix</keyword>